<dbReference type="InterPro" id="IPR000550">
    <property type="entry name" value="Hppk"/>
</dbReference>
<comment type="catalytic activity">
    <reaction evidence="1">
        <text>6-hydroxymethyl-7,8-dihydropterin + ATP = (7,8-dihydropterin-6-yl)methyl diphosphate + AMP + H(+)</text>
        <dbReference type="Rhea" id="RHEA:11412"/>
        <dbReference type="ChEBI" id="CHEBI:15378"/>
        <dbReference type="ChEBI" id="CHEBI:30616"/>
        <dbReference type="ChEBI" id="CHEBI:44841"/>
        <dbReference type="ChEBI" id="CHEBI:72950"/>
        <dbReference type="ChEBI" id="CHEBI:456215"/>
        <dbReference type="EC" id="2.7.6.3"/>
    </reaction>
</comment>
<dbReference type="EMBL" id="CP034791">
    <property type="protein sequence ID" value="AZT89293.1"/>
    <property type="molecule type" value="Genomic_DNA"/>
</dbReference>
<dbReference type="GO" id="GO:0016301">
    <property type="term" value="F:kinase activity"/>
    <property type="evidence" value="ECO:0007669"/>
    <property type="project" value="UniProtKB-KW"/>
</dbReference>
<dbReference type="GO" id="GO:0046656">
    <property type="term" value="P:folic acid biosynthetic process"/>
    <property type="evidence" value="ECO:0007669"/>
    <property type="project" value="UniProtKB-KW"/>
</dbReference>
<keyword evidence="6 10" id="KW-0418">Kinase</keyword>
<sequence length="156" mass="18195">MSQKITIFLGLGSNLGDRQKNIEMAIEYLKEKVEIEKVSKIIETEPYGYVEQPKFLNCCVMGKTQLSPAELLDFVLSIEEKMGRKRLFKWGPRNIDIDILFYDSATIDQENLKIPHPELHKREFVLLPLIEIAPDFVHPAFKKTVLELYRELKNLM</sequence>
<reference evidence="10 11" key="1">
    <citation type="submission" date="2018-12" db="EMBL/GenBank/DDBJ databases">
        <title>Genome sequence from the cellulolytic species, Caldicellulosiruptor changbaiensis.</title>
        <authorList>
            <person name="Blumer-Schuette S.E."/>
            <person name="Mendoza C."/>
        </authorList>
    </citation>
    <scope>NUCLEOTIDE SEQUENCE [LARGE SCALE GENOMIC DNA]</scope>
    <source>
        <strain evidence="10 11">CBS-Z</strain>
    </source>
</reference>
<evidence type="ECO:0000256" key="6">
    <source>
        <dbReference type="ARBA" id="ARBA00022777"/>
    </source>
</evidence>
<dbReference type="KEGG" id="ccha:ELD05_00555"/>
<evidence type="ECO:0000256" key="7">
    <source>
        <dbReference type="ARBA" id="ARBA00022840"/>
    </source>
</evidence>
<evidence type="ECO:0000256" key="5">
    <source>
        <dbReference type="ARBA" id="ARBA00022741"/>
    </source>
</evidence>
<evidence type="ECO:0000313" key="11">
    <source>
        <dbReference type="Proteomes" id="UP000282930"/>
    </source>
</evidence>
<organism evidence="10 11">
    <name type="scientific">Caldicellulosiruptor changbaiensis</name>
    <dbReference type="NCBI Taxonomy" id="1222016"/>
    <lineage>
        <taxon>Bacteria</taxon>
        <taxon>Bacillati</taxon>
        <taxon>Bacillota</taxon>
        <taxon>Bacillota incertae sedis</taxon>
        <taxon>Caldicellulosiruptorales</taxon>
        <taxon>Caldicellulosiruptoraceae</taxon>
        <taxon>Caldicellulosiruptor</taxon>
    </lineage>
</organism>
<dbReference type="Gene3D" id="3.30.70.560">
    <property type="entry name" value="7,8-Dihydro-6-hydroxymethylpterin-pyrophosphokinase HPPK"/>
    <property type="match status" value="1"/>
</dbReference>
<evidence type="ECO:0000313" key="10">
    <source>
        <dbReference type="EMBL" id="AZT89293.1"/>
    </source>
</evidence>
<feature type="domain" description="7,8-dihydro-6-hydroxymethylpterin-pyrophosphokinase" evidence="9">
    <location>
        <begin position="89"/>
        <end position="100"/>
    </location>
</feature>
<comment type="pathway">
    <text evidence="2">Cofactor biosynthesis; tetrahydrofolate biosynthesis; 2-amino-4-hydroxy-6-hydroxymethyl-7,8-dihydropteridine diphosphate from 7,8-dihydroneopterin triphosphate: step 4/4.</text>
</comment>
<evidence type="ECO:0000256" key="1">
    <source>
        <dbReference type="ARBA" id="ARBA00000198"/>
    </source>
</evidence>
<dbReference type="UniPathway" id="UPA00077">
    <property type="reaction ID" value="UER00155"/>
</dbReference>
<dbReference type="PROSITE" id="PS00794">
    <property type="entry name" value="HPPK"/>
    <property type="match status" value="1"/>
</dbReference>
<evidence type="ECO:0000259" key="9">
    <source>
        <dbReference type="PROSITE" id="PS00794"/>
    </source>
</evidence>
<dbReference type="Pfam" id="PF01288">
    <property type="entry name" value="HPPK"/>
    <property type="match status" value="1"/>
</dbReference>
<keyword evidence="11" id="KW-1185">Reference proteome</keyword>
<dbReference type="GO" id="GO:0005524">
    <property type="term" value="F:ATP binding"/>
    <property type="evidence" value="ECO:0007669"/>
    <property type="project" value="UniProtKB-KW"/>
</dbReference>
<dbReference type="EC" id="2.7.6.3" evidence="3"/>
<name>A0A3T0D3R5_9FIRM</name>
<protein>
    <recommendedName>
        <fullName evidence="3">2-amino-4-hydroxy-6-hydroxymethyldihydropteridine diphosphokinase</fullName>
        <ecNumber evidence="3">2.7.6.3</ecNumber>
    </recommendedName>
</protein>
<keyword evidence="5" id="KW-0547">Nucleotide-binding</keyword>
<dbReference type="CDD" id="cd00483">
    <property type="entry name" value="HPPK"/>
    <property type="match status" value="1"/>
</dbReference>
<evidence type="ECO:0000256" key="4">
    <source>
        <dbReference type="ARBA" id="ARBA00022679"/>
    </source>
</evidence>
<dbReference type="AlphaFoldDB" id="A0A3T0D3R5"/>
<gene>
    <name evidence="10" type="primary">folK</name>
    <name evidence="10" type="ORF">ELD05_00555</name>
</gene>
<dbReference type="GO" id="GO:0003848">
    <property type="term" value="F:2-amino-4-hydroxy-6-hydroxymethyldihydropteridine diphosphokinase activity"/>
    <property type="evidence" value="ECO:0007669"/>
    <property type="project" value="UniProtKB-EC"/>
</dbReference>
<dbReference type="RefSeq" id="WP_127350913.1">
    <property type="nucleotide sequence ID" value="NZ_CP034791.1"/>
</dbReference>
<proteinExistence type="predicted"/>
<dbReference type="GO" id="GO:0046654">
    <property type="term" value="P:tetrahydrofolate biosynthetic process"/>
    <property type="evidence" value="ECO:0007669"/>
    <property type="project" value="UniProtKB-UniPathway"/>
</dbReference>
<evidence type="ECO:0000256" key="2">
    <source>
        <dbReference type="ARBA" id="ARBA00005051"/>
    </source>
</evidence>
<keyword evidence="7" id="KW-0067">ATP-binding</keyword>
<evidence type="ECO:0000256" key="3">
    <source>
        <dbReference type="ARBA" id="ARBA00013253"/>
    </source>
</evidence>
<dbReference type="SUPFAM" id="SSF55083">
    <property type="entry name" value="6-hydroxymethyl-7,8-dihydropterin pyrophosphokinase, HPPK"/>
    <property type="match status" value="1"/>
</dbReference>
<evidence type="ECO:0000256" key="8">
    <source>
        <dbReference type="ARBA" id="ARBA00022909"/>
    </source>
</evidence>
<accession>A0A3T0D3R5</accession>
<dbReference type="PANTHER" id="PTHR43071:SF1">
    <property type="entry name" value="2-AMINO-4-HYDROXY-6-HYDROXYMETHYLDIHYDROPTERIDINE PYROPHOSPHOKINASE"/>
    <property type="match status" value="1"/>
</dbReference>
<dbReference type="InterPro" id="IPR035907">
    <property type="entry name" value="Hppk_sf"/>
</dbReference>
<keyword evidence="4 10" id="KW-0808">Transferase</keyword>
<dbReference type="Proteomes" id="UP000282930">
    <property type="component" value="Chromosome"/>
</dbReference>
<dbReference type="PANTHER" id="PTHR43071">
    <property type="entry name" value="2-AMINO-4-HYDROXY-6-HYDROXYMETHYLDIHYDROPTERIDINE PYROPHOSPHOKINASE"/>
    <property type="match status" value="1"/>
</dbReference>
<keyword evidence="8" id="KW-0289">Folate biosynthesis</keyword>
<dbReference type="NCBIfam" id="TIGR01498">
    <property type="entry name" value="folK"/>
    <property type="match status" value="1"/>
</dbReference>